<evidence type="ECO:0000259" key="10">
    <source>
        <dbReference type="PROSITE" id="PS50011"/>
    </source>
</evidence>
<dbReference type="GO" id="GO:0046872">
    <property type="term" value="F:metal ion binding"/>
    <property type="evidence" value="ECO:0007669"/>
    <property type="project" value="UniProtKB-KW"/>
</dbReference>
<gene>
    <name evidence="11" type="ORF">PPRIM_AZ9-3.1.T0590037</name>
</gene>
<keyword evidence="7" id="KW-0408">Iron</keyword>
<keyword evidence="12" id="KW-1185">Reference proteome</keyword>
<evidence type="ECO:0000256" key="7">
    <source>
        <dbReference type="ARBA" id="ARBA00023004"/>
    </source>
</evidence>
<dbReference type="PANTHER" id="PTHR11909">
    <property type="entry name" value="CASEIN KINASE-RELATED"/>
    <property type="match status" value="1"/>
</dbReference>
<dbReference type="Proteomes" id="UP000688137">
    <property type="component" value="Unassembled WGS sequence"/>
</dbReference>
<dbReference type="EMBL" id="CAJJDM010000060">
    <property type="protein sequence ID" value="CAD8077864.1"/>
    <property type="molecule type" value="Genomic_DNA"/>
</dbReference>
<dbReference type="PROSITE" id="PS01213">
    <property type="entry name" value="GLOBIN_FAM_2"/>
    <property type="match status" value="1"/>
</dbReference>
<dbReference type="GO" id="GO:0019825">
    <property type="term" value="F:oxygen binding"/>
    <property type="evidence" value="ECO:0007669"/>
    <property type="project" value="InterPro"/>
</dbReference>
<dbReference type="GO" id="GO:0015671">
    <property type="term" value="P:oxygen transport"/>
    <property type="evidence" value="ECO:0007669"/>
    <property type="project" value="InterPro"/>
</dbReference>
<keyword evidence="2" id="KW-0813">Transport</keyword>
<proteinExistence type="predicted"/>
<dbReference type="Pfam" id="PF01152">
    <property type="entry name" value="Bac_globin"/>
    <property type="match status" value="1"/>
</dbReference>
<dbReference type="FunFam" id="1.10.510.10:FF:002779">
    <property type="entry name" value="Uncharacterized protein"/>
    <property type="match status" value="1"/>
</dbReference>
<dbReference type="InterPro" id="IPR001486">
    <property type="entry name" value="Hemoglobin_trunc"/>
</dbReference>
<dbReference type="InterPro" id="IPR008271">
    <property type="entry name" value="Ser/Thr_kinase_AS"/>
</dbReference>
<dbReference type="CDD" id="cd00454">
    <property type="entry name" value="TrHb1_N"/>
    <property type="match status" value="1"/>
</dbReference>
<feature type="binding site" evidence="9">
    <location>
        <position position="43"/>
    </location>
    <ligand>
        <name>ATP</name>
        <dbReference type="ChEBI" id="CHEBI:30616"/>
    </ligand>
</feature>
<dbReference type="GO" id="GO:0004674">
    <property type="term" value="F:protein serine/threonine kinase activity"/>
    <property type="evidence" value="ECO:0007669"/>
    <property type="project" value="UniProtKB-EC"/>
</dbReference>
<dbReference type="AlphaFoldDB" id="A0A8S1MSF8"/>
<keyword evidence="6 9" id="KW-0067">ATP-binding</keyword>
<evidence type="ECO:0000256" key="1">
    <source>
        <dbReference type="ARBA" id="ARBA00012513"/>
    </source>
</evidence>
<sequence length="542" mass="62512">MQAEIKNIPLNQGKYTTQQRLGSGSFGEIYLVISQSNEILAAKFEEAKSKHPQLVFEAKVTKALQGGIGIPVLHWFGQEAGLNVMVIDLLGPNLEDLFNLCQRKFSLKTVIMLADQMIQRVEYMHSKSFIHRDIKPDNFLIGLGRKSNTVYILDFGLSKKYRDAKTHQHIPYRENKNLTGTARYASINAHLGIEQSRRDDLEAIGYVMVYLLRSYLPWQGIKANNKQEKYHKIMEKKMTTPVEVLCKTLPIEFSTYLNYCRSLRFEDKPDYSFLRKMFKELFQKHGYDWDYQYDWCLAINGQKTNTYNNGKITIQVNANQYDADENQPPITIQINEKVQDKQVVESKIIENKYQRVQDPDNDIDQTEQIARNLMGNEQFNKQQEQIKKNLLGDSEIKLSIPNNTNQKNQAPIETVFNPRVVIQKKTIYERLGQSMAIDFTVDKLLQKLQNDPKLKSYFVKTDMKKLNSQMQAFLTMLFGGPSNYMGRDMLEAHRGLGIDDTHFNLVVKHLSDTLVNLALPEDIVAEVVEVCESLRDDVLGKG</sequence>
<dbReference type="PROSITE" id="PS50011">
    <property type="entry name" value="PROTEIN_KINASE_DOM"/>
    <property type="match status" value="1"/>
</dbReference>
<evidence type="ECO:0000256" key="9">
    <source>
        <dbReference type="PROSITE-ProRule" id="PRU10141"/>
    </source>
</evidence>
<keyword evidence="3" id="KW-0349">Heme</keyword>
<accession>A0A8S1MSF8</accession>
<dbReference type="InterPro" id="IPR017441">
    <property type="entry name" value="Protein_kinase_ATP_BS"/>
</dbReference>
<reference evidence="11" key="1">
    <citation type="submission" date="2021-01" db="EMBL/GenBank/DDBJ databases">
        <authorList>
            <consortium name="Genoscope - CEA"/>
            <person name="William W."/>
        </authorList>
    </citation>
    <scope>NUCLEOTIDE SEQUENCE</scope>
</reference>
<dbReference type="InterPro" id="IPR000719">
    <property type="entry name" value="Prot_kinase_dom"/>
</dbReference>
<feature type="domain" description="Protein kinase" evidence="10">
    <location>
        <begin position="15"/>
        <end position="282"/>
    </location>
</feature>
<dbReference type="PROSITE" id="PS00108">
    <property type="entry name" value="PROTEIN_KINASE_ST"/>
    <property type="match status" value="1"/>
</dbReference>
<protein>
    <recommendedName>
        <fullName evidence="8">Casein kinase I</fullName>
        <ecNumber evidence="1">2.7.11.1</ecNumber>
    </recommendedName>
</protein>
<organism evidence="11 12">
    <name type="scientific">Paramecium primaurelia</name>
    <dbReference type="NCBI Taxonomy" id="5886"/>
    <lineage>
        <taxon>Eukaryota</taxon>
        <taxon>Sar</taxon>
        <taxon>Alveolata</taxon>
        <taxon>Ciliophora</taxon>
        <taxon>Intramacronucleata</taxon>
        <taxon>Oligohymenophorea</taxon>
        <taxon>Peniculida</taxon>
        <taxon>Parameciidae</taxon>
        <taxon>Paramecium</taxon>
    </lineage>
</organism>
<evidence type="ECO:0000256" key="6">
    <source>
        <dbReference type="ARBA" id="ARBA00022840"/>
    </source>
</evidence>
<dbReference type="OMA" id="LNVMIID"/>
<dbReference type="PROSITE" id="PS00107">
    <property type="entry name" value="PROTEIN_KINASE_ATP"/>
    <property type="match status" value="1"/>
</dbReference>
<evidence type="ECO:0000256" key="4">
    <source>
        <dbReference type="ARBA" id="ARBA00022723"/>
    </source>
</evidence>
<evidence type="ECO:0000256" key="3">
    <source>
        <dbReference type="ARBA" id="ARBA00022617"/>
    </source>
</evidence>
<evidence type="ECO:0000256" key="5">
    <source>
        <dbReference type="ARBA" id="ARBA00022741"/>
    </source>
</evidence>
<dbReference type="EC" id="2.7.11.1" evidence="1"/>
<evidence type="ECO:0000256" key="2">
    <source>
        <dbReference type="ARBA" id="ARBA00022448"/>
    </source>
</evidence>
<dbReference type="Pfam" id="PF00069">
    <property type="entry name" value="Pkinase"/>
    <property type="match status" value="1"/>
</dbReference>
<dbReference type="InterPro" id="IPR050235">
    <property type="entry name" value="CK1_Ser-Thr_kinase"/>
</dbReference>
<evidence type="ECO:0000256" key="8">
    <source>
        <dbReference type="ARBA" id="ARBA00023860"/>
    </source>
</evidence>
<evidence type="ECO:0000313" key="12">
    <source>
        <dbReference type="Proteomes" id="UP000688137"/>
    </source>
</evidence>
<comment type="caution">
    <text evidence="11">The sequence shown here is derived from an EMBL/GenBank/DDBJ whole genome shotgun (WGS) entry which is preliminary data.</text>
</comment>
<keyword evidence="4" id="KW-0479">Metal-binding</keyword>
<dbReference type="SMART" id="SM00220">
    <property type="entry name" value="S_TKc"/>
    <property type="match status" value="1"/>
</dbReference>
<keyword evidence="5 9" id="KW-0547">Nucleotide-binding</keyword>
<name>A0A8S1MSF8_PARPR</name>
<dbReference type="GO" id="GO:0005524">
    <property type="term" value="F:ATP binding"/>
    <property type="evidence" value="ECO:0007669"/>
    <property type="project" value="UniProtKB-UniRule"/>
</dbReference>
<dbReference type="InterPro" id="IPR019795">
    <property type="entry name" value="Globin_bac-like_CS"/>
</dbReference>
<evidence type="ECO:0000313" key="11">
    <source>
        <dbReference type="EMBL" id="CAD8077864.1"/>
    </source>
</evidence>